<dbReference type="AlphaFoldDB" id="A0A7U6GFH9"/>
<dbReference type="RefSeq" id="WP_014453839.1">
    <property type="nucleotide sequence ID" value="NC_017096.1"/>
</dbReference>
<reference evidence="1 2" key="1">
    <citation type="submission" date="2011-01" db="EMBL/GenBank/DDBJ databases">
        <title>Whole genome sequence of Caldisericum exile AZM16c01.</title>
        <authorList>
            <person name="Narita-Yamada S."/>
            <person name="Kawakoshi A."/>
            <person name="Nakamura S."/>
            <person name="Sasagawa M."/>
            <person name="Fukada J."/>
            <person name="Sekine M."/>
            <person name="Kato Y."/>
            <person name="Fukai R."/>
            <person name="Sasaki K."/>
            <person name="Hanamaki A."/>
            <person name="Narita H."/>
            <person name="Konno Y."/>
            <person name="Mori K."/>
            <person name="Yamazaki S."/>
            <person name="Suzuki K."/>
            <person name="Fujita N."/>
        </authorList>
    </citation>
    <scope>NUCLEOTIDE SEQUENCE [LARGE SCALE GENOMIC DNA]</scope>
    <source>
        <strain evidence="2">DSM 21853 / NBRC 104410 / AZM16c01</strain>
    </source>
</reference>
<proteinExistence type="predicted"/>
<evidence type="ECO:0000313" key="2">
    <source>
        <dbReference type="Proteomes" id="UP000004793"/>
    </source>
</evidence>
<dbReference type="EMBL" id="AP012051">
    <property type="protein sequence ID" value="BAL81444.1"/>
    <property type="molecule type" value="Genomic_DNA"/>
</dbReference>
<evidence type="ECO:0000313" key="1">
    <source>
        <dbReference type="EMBL" id="BAL81444.1"/>
    </source>
</evidence>
<keyword evidence="2" id="KW-1185">Reference proteome</keyword>
<gene>
    <name evidence="1" type="ordered locus">CSE_13180</name>
</gene>
<name>A0A7U6GFH9_CALEA</name>
<organism evidence="1 2">
    <name type="scientific">Caldisericum exile (strain DSM 21853 / NBRC 104410 / AZM16c01)</name>
    <dbReference type="NCBI Taxonomy" id="511051"/>
    <lineage>
        <taxon>Bacteria</taxon>
        <taxon>Pseudomonadati</taxon>
        <taxon>Caldisericota/Cryosericota group</taxon>
        <taxon>Caldisericota</taxon>
        <taxon>Caldisericia</taxon>
        <taxon>Caldisericales</taxon>
        <taxon>Caldisericaceae</taxon>
        <taxon>Caldisericum</taxon>
    </lineage>
</organism>
<sequence>MKKGYILIVTTVVIALILTGLLYATSVWLRTHAMELSEISQREIALYVAQYGINEMIYNLNAGSSYSNGQSISGTTPSGYSYTATYYTGDTFGGIGYIKGVGTVGNFTRTVYGSIIGGSSSEAFKYCLYTQTGKYTKTNSNSNIITMNNPIYNLTYNLEPASVPIPDFASYTNPNNYPANTFKKRNYSSDNVTYRVFIDANKVVFLNYTGSSPSATLTIDFAHNSATSVNITIITNFPAVKFIHLGTKANEIEGRDFSWNPISYNQTTKYPVFIHYPTLTSNSSVNLNLDYLGNDGNTFTINGLFYSNSNVSIEYGGFYWGFVNFKAPLFAKSLSTDWDYLEVLIDLNNDSRLTTETIFDYTLDTFKYPPPYFMGTSGYSYLVGSYREEY</sequence>
<dbReference type="Proteomes" id="UP000004793">
    <property type="component" value="Chromosome"/>
</dbReference>
<dbReference type="KEGG" id="cex:CSE_13180"/>
<protein>
    <submittedName>
        <fullName evidence="1">Uncharacterized protein</fullName>
    </submittedName>
</protein>
<accession>A0A7U6GFH9</accession>